<protein>
    <submittedName>
        <fullName evidence="2">Regulatory protein, luxR family</fullName>
    </submittedName>
</protein>
<dbReference type="InterPro" id="IPR016032">
    <property type="entry name" value="Sig_transdc_resp-reg_C-effctor"/>
</dbReference>
<sequence>MIREGGALVGRDGERAALVENVRRRVVVEVRGDAGGGRTALLDAACADWARDGIPVVKTTAGRQRPLGTVDALLDAVREQFDLAACPRLLESIAAATDLRSGFRTGGNVLALAHEVGRALAQAVGGPRGGVVVIDDVDSADSVSGTALVTIAEMVCAAGAAVVFASRRGRPTPLDVLVSETIELAPLPDADVRTVLARRTPRFPLDIGVIEALRAALGPLFRNPGTVLPTLFSLLAERRLVVVDEHWCLAERDAEIAVPADHRSVRPLRQDASGAALAAMLSARSPLALAHLSDLVEVAGADLGETGLLLDELIADGVLDLSGSGDSVSFAVPALAAAARAMADEELVGECRAALARRLRAVEGESGSPAESGETRTNRAVVAVPRSLRDHVRARIAVARFDQLQAEVRRLLPETLAAAPDRTHPDRPVLDEVLTAWIGVMLHEWRTDVLPESVADLRAAGVPLPEGFAESLLDSVSRADWRAAAGLLQAMSESRTTAAELLASMGALTGDHRSFRRAVGSWPGLRRMAADDLREAAAHGDFATVLGGALGVRYELAEHNDVADYQRMLRAYQAGDRERALSLARRMEARDQDRRGSPVRCLARVLAGEICADGGDFGRAARWLQGSSHQMLGGHLVSWARCGLRYRSGRTAAAIGLGWREYRQHRSWGRTSGLEKLLGRLIDCSTREGDQAMAETLLAELEELDDVVRSGSTRTAVLLAHGLVRHDRAKTVECVHLARERGDAHSVARACLLLSDLSEDPQPWMAELYALTKRHGSSRSRANLVGAMRRRGVWLPRQRSRDDSFARIEARVAQLVSDGCTNRQIAAVLEISEKTVESHLTRIFARTGCRTRVELAAAWLEGRVTETTA</sequence>
<dbReference type="SUPFAM" id="SSF52540">
    <property type="entry name" value="P-loop containing nucleoside triphosphate hydrolases"/>
    <property type="match status" value="1"/>
</dbReference>
<dbReference type="SMART" id="SM00421">
    <property type="entry name" value="HTH_LUXR"/>
    <property type="match status" value="1"/>
</dbReference>
<dbReference type="PROSITE" id="PS50043">
    <property type="entry name" value="HTH_LUXR_2"/>
    <property type="match status" value="1"/>
</dbReference>
<dbReference type="GO" id="GO:0003677">
    <property type="term" value="F:DNA binding"/>
    <property type="evidence" value="ECO:0007669"/>
    <property type="project" value="InterPro"/>
</dbReference>
<accession>A0A1H3IZM0</accession>
<feature type="domain" description="HTH luxR-type" evidence="1">
    <location>
        <begin position="798"/>
        <end position="863"/>
    </location>
</feature>
<reference evidence="3" key="1">
    <citation type="submission" date="2016-10" db="EMBL/GenBank/DDBJ databases">
        <authorList>
            <person name="Varghese N."/>
            <person name="Submissions S."/>
        </authorList>
    </citation>
    <scope>NUCLEOTIDE SEQUENCE [LARGE SCALE GENOMIC DNA]</scope>
    <source>
        <strain evidence="3">CGMCC 4.3530</strain>
    </source>
</reference>
<keyword evidence="3" id="KW-1185">Reference proteome</keyword>
<dbReference type="PROSITE" id="PS00622">
    <property type="entry name" value="HTH_LUXR_1"/>
    <property type="match status" value="1"/>
</dbReference>
<dbReference type="OrthoDB" id="5164849at2"/>
<dbReference type="AlphaFoldDB" id="A0A1H3IZM0"/>
<dbReference type="SUPFAM" id="SSF46894">
    <property type="entry name" value="C-terminal effector domain of the bipartite response regulators"/>
    <property type="match status" value="1"/>
</dbReference>
<dbReference type="Pfam" id="PF00196">
    <property type="entry name" value="GerE"/>
    <property type="match status" value="1"/>
</dbReference>
<dbReference type="InterPro" id="IPR027417">
    <property type="entry name" value="P-loop_NTPase"/>
</dbReference>
<dbReference type="InterPro" id="IPR036388">
    <property type="entry name" value="WH-like_DNA-bd_sf"/>
</dbReference>
<dbReference type="RefSeq" id="WP_143061090.1">
    <property type="nucleotide sequence ID" value="NZ_FNOK01000024.1"/>
</dbReference>
<evidence type="ECO:0000259" key="1">
    <source>
        <dbReference type="PROSITE" id="PS50043"/>
    </source>
</evidence>
<evidence type="ECO:0000313" key="3">
    <source>
        <dbReference type="Proteomes" id="UP000199529"/>
    </source>
</evidence>
<dbReference type="Proteomes" id="UP000199529">
    <property type="component" value="Unassembled WGS sequence"/>
</dbReference>
<dbReference type="EMBL" id="FNOK01000024">
    <property type="protein sequence ID" value="SDY33141.1"/>
    <property type="molecule type" value="Genomic_DNA"/>
</dbReference>
<dbReference type="PRINTS" id="PR00038">
    <property type="entry name" value="HTHLUXR"/>
</dbReference>
<dbReference type="CDD" id="cd06170">
    <property type="entry name" value="LuxR_C_like"/>
    <property type="match status" value="1"/>
</dbReference>
<dbReference type="Gene3D" id="1.10.10.10">
    <property type="entry name" value="Winged helix-like DNA-binding domain superfamily/Winged helix DNA-binding domain"/>
    <property type="match status" value="1"/>
</dbReference>
<dbReference type="InterPro" id="IPR000792">
    <property type="entry name" value="Tscrpt_reg_LuxR_C"/>
</dbReference>
<dbReference type="STRING" id="418495.SAMN05216215_102482"/>
<dbReference type="GO" id="GO:0006355">
    <property type="term" value="P:regulation of DNA-templated transcription"/>
    <property type="evidence" value="ECO:0007669"/>
    <property type="project" value="InterPro"/>
</dbReference>
<evidence type="ECO:0000313" key="2">
    <source>
        <dbReference type="EMBL" id="SDY33141.1"/>
    </source>
</evidence>
<organism evidence="2 3">
    <name type="scientific">Saccharopolyspora shandongensis</name>
    <dbReference type="NCBI Taxonomy" id="418495"/>
    <lineage>
        <taxon>Bacteria</taxon>
        <taxon>Bacillati</taxon>
        <taxon>Actinomycetota</taxon>
        <taxon>Actinomycetes</taxon>
        <taxon>Pseudonocardiales</taxon>
        <taxon>Pseudonocardiaceae</taxon>
        <taxon>Saccharopolyspora</taxon>
    </lineage>
</organism>
<proteinExistence type="predicted"/>
<name>A0A1H3IZM0_9PSEU</name>
<gene>
    <name evidence="2" type="ORF">SAMN05216215_102482</name>
</gene>